<dbReference type="Gene3D" id="2.40.290.10">
    <property type="match status" value="1"/>
</dbReference>
<dbReference type="GO" id="GO:0042162">
    <property type="term" value="F:telomeric DNA binding"/>
    <property type="evidence" value="ECO:0007669"/>
    <property type="project" value="TreeGrafter"/>
</dbReference>
<evidence type="ECO:0000259" key="3">
    <source>
        <dbReference type="Pfam" id="PF08785"/>
    </source>
</evidence>
<protein>
    <recommendedName>
        <fullName evidence="6">Ku domain-containing protein</fullName>
    </recommendedName>
</protein>
<dbReference type="EMBL" id="JH598083">
    <property type="status" value="NOT_ANNOTATED_CDS"/>
    <property type="molecule type" value="Genomic_DNA"/>
</dbReference>
<keyword evidence="1" id="KW-0238">DNA-binding</keyword>
<dbReference type="HOGENOM" id="CLU_788593_0_0_1"/>
<evidence type="ECO:0008006" key="6">
    <source>
        <dbReference type="Google" id="ProtNLM"/>
    </source>
</evidence>
<dbReference type="SUPFAM" id="SSF101420">
    <property type="entry name" value="C-terminal domain of Ku80"/>
    <property type="match status" value="1"/>
</dbReference>
<dbReference type="InterPro" id="IPR036494">
    <property type="entry name" value="Ku_C_sf"/>
</dbReference>
<dbReference type="InterPro" id="IPR016194">
    <property type="entry name" value="SPOC-like_C_dom_sf"/>
</dbReference>
<feature type="domain" description="Ku" evidence="2">
    <location>
        <begin position="1"/>
        <end position="73"/>
    </location>
</feature>
<dbReference type="InterPro" id="IPR014893">
    <property type="entry name" value="Ku_PK_bind"/>
</dbReference>
<dbReference type="SUPFAM" id="SSF100939">
    <property type="entry name" value="SPOC domain-like"/>
    <property type="match status" value="1"/>
</dbReference>
<dbReference type="PANTHER" id="PTHR12604:SF4">
    <property type="entry name" value="X-RAY REPAIR CROSS-COMPLEMENTING PROTEIN 5"/>
    <property type="match status" value="1"/>
</dbReference>
<dbReference type="GO" id="GO:0000723">
    <property type="term" value="P:telomere maintenance"/>
    <property type="evidence" value="ECO:0007669"/>
    <property type="project" value="TreeGrafter"/>
</dbReference>
<dbReference type="Pfam" id="PF08785">
    <property type="entry name" value="Ku_PK_bind"/>
    <property type="match status" value="1"/>
</dbReference>
<evidence type="ECO:0000259" key="2">
    <source>
        <dbReference type="Pfam" id="PF02735"/>
    </source>
</evidence>
<dbReference type="PANTHER" id="PTHR12604">
    <property type="entry name" value="KU AUTOANTIGEN DNA HELICASE"/>
    <property type="match status" value="1"/>
</dbReference>
<evidence type="ECO:0000256" key="1">
    <source>
        <dbReference type="ARBA" id="ARBA00023125"/>
    </source>
</evidence>
<dbReference type="Gene3D" id="1.25.40.240">
    <property type="entry name" value="Ku, C-terminal domain"/>
    <property type="match status" value="1"/>
</dbReference>
<dbReference type="GO" id="GO:0003690">
    <property type="term" value="F:double-stranded DNA binding"/>
    <property type="evidence" value="ECO:0007669"/>
    <property type="project" value="TreeGrafter"/>
</dbReference>
<dbReference type="InParanoid" id="M4BAX4"/>
<name>M4BAX4_HYAAE</name>
<evidence type="ECO:0000313" key="5">
    <source>
        <dbReference type="Proteomes" id="UP000011713"/>
    </source>
</evidence>
<dbReference type="STRING" id="559515.M4BAX4"/>
<dbReference type="GO" id="GO:0006303">
    <property type="term" value="P:double-strand break repair via nonhomologous end joining"/>
    <property type="evidence" value="ECO:0007669"/>
    <property type="project" value="InterPro"/>
</dbReference>
<reference evidence="5" key="1">
    <citation type="journal article" date="2010" name="Science">
        <title>Signatures of adaptation to obligate biotrophy in the Hyaloperonospora arabidopsidis genome.</title>
        <authorList>
            <person name="Baxter L."/>
            <person name="Tripathy S."/>
            <person name="Ishaque N."/>
            <person name="Boot N."/>
            <person name="Cabral A."/>
            <person name="Kemen E."/>
            <person name="Thines M."/>
            <person name="Ah-Fong A."/>
            <person name="Anderson R."/>
            <person name="Badejoko W."/>
            <person name="Bittner-Eddy P."/>
            <person name="Boore J.L."/>
            <person name="Chibucos M.C."/>
            <person name="Coates M."/>
            <person name="Dehal P."/>
            <person name="Delehaunty K."/>
            <person name="Dong S."/>
            <person name="Downton P."/>
            <person name="Dumas B."/>
            <person name="Fabro G."/>
            <person name="Fronick C."/>
            <person name="Fuerstenberg S.I."/>
            <person name="Fulton L."/>
            <person name="Gaulin E."/>
            <person name="Govers F."/>
            <person name="Hughes L."/>
            <person name="Humphray S."/>
            <person name="Jiang R.H."/>
            <person name="Judelson H."/>
            <person name="Kamoun S."/>
            <person name="Kyung K."/>
            <person name="Meijer H."/>
            <person name="Minx P."/>
            <person name="Morris P."/>
            <person name="Nelson J."/>
            <person name="Phuntumart V."/>
            <person name="Qutob D."/>
            <person name="Rehmany A."/>
            <person name="Rougon-Cardoso A."/>
            <person name="Ryden P."/>
            <person name="Torto-Alalibo T."/>
            <person name="Studholme D."/>
            <person name="Wang Y."/>
            <person name="Win J."/>
            <person name="Wood J."/>
            <person name="Clifton S.W."/>
            <person name="Rogers J."/>
            <person name="Van den Ackerveken G."/>
            <person name="Jones J.D."/>
            <person name="McDowell J.M."/>
            <person name="Beynon J."/>
            <person name="Tyler B.M."/>
        </authorList>
    </citation>
    <scope>NUCLEOTIDE SEQUENCE [LARGE SCALE GENOMIC DNA]</scope>
    <source>
        <strain evidence="5">Emoy2</strain>
    </source>
</reference>
<proteinExistence type="predicted"/>
<dbReference type="Pfam" id="PF02735">
    <property type="entry name" value="Ku"/>
    <property type="match status" value="1"/>
</dbReference>
<dbReference type="Proteomes" id="UP000011713">
    <property type="component" value="Unassembled WGS sequence"/>
</dbReference>
<sequence>MVELDQVIIARFVPRKNAAPKIVALIPHAPSSGQDENYYAMWAQQLPYEEDVRKYEFAPLKTRRHTPSEKQQSLADKLVDSLSVRSDKADEAVSTRALDESAGVPALPSYMESSLKMDTGRQEKISTLIESFGNAFQLKKAVKEAKDRKKKSFWSDVPAASVKEEDLKEEQVEAAGGEAGSDLELDLDDLLDSGDVTTVGSMNPIADFETLIESSRLKTNRRHLLTTAVAGMQMQIEKLLTQSGSASFTKALQCLTHFRNRSPEIQYSAQFNDFLTKLKSVLSEDSDAWNAIKDANVSLLTSAEDPVVDVSPAEGCAFLHGEEEVDVNLAAASLSSQIENVEENDDMFAAFE</sequence>
<dbReference type="GO" id="GO:0043564">
    <property type="term" value="C:Ku70:Ku80 complex"/>
    <property type="evidence" value="ECO:0007669"/>
    <property type="project" value="TreeGrafter"/>
</dbReference>
<dbReference type="InterPro" id="IPR006164">
    <property type="entry name" value="DNA_bd_Ku70/Ku80"/>
</dbReference>
<dbReference type="AlphaFoldDB" id="M4BAX4"/>
<keyword evidence="5" id="KW-1185">Reference proteome</keyword>
<dbReference type="eggNOG" id="KOG2326">
    <property type="taxonomic scope" value="Eukaryota"/>
</dbReference>
<dbReference type="EnsemblProtists" id="HpaT803435">
    <property type="protein sequence ID" value="HpaP803435"/>
    <property type="gene ID" value="HpaG803435"/>
</dbReference>
<dbReference type="VEuPathDB" id="FungiDB:HpaG803435"/>
<evidence type="ECO:0000313" key="4">
    <source>
        <dbReference type="EnsemblProtists" id="HpaP803435"/>
    </source>
</evidence>
<feature type="domain" description="Ku C-terminal" evidence="3">
    <location>
        <begin position="203"/>
        <end position="320"/>
    </location>
</feature>
<accession>M4BAX4</accession>
<organism evidence="4 5">
    <name type="scientific">Hyaloperonospora arabidopsidis (strain Emoy2)</name>
    <name type="common">Downy mildew agent</name>
    <name type="synonym">Peronospora arabidopsidis</name>
    <dbReference type="NCBI Taxonomy" id="559515"/>
    <lineage>
        <taxon>Eukaryota</taxon>
        <taxon>Sar</taxon>
        <taxon>Stramenopiles</taxon>
        <taxon>Oomycota</taxon>
        <taxon>Peronosporomycetes</taxon>
        <taxon>Peronosporales</taxon>
        <taxon>Peronosporaceae</taxon>
        <taxon>Hyaloperonospora</taxon>
    </lineage>
</organism>
<reference evidence="4" key="2">
    <citation type="submission" date="2015-06" db="UniProtKB">
        <authorList>
            <consortium name="EnsemblProtists"/>
        </authorList>
    </citation>
    <scope>IDENTIFICATION</scope>
    <source>
        <strain evidence="4">Emoy2</strain>
    </source>
</reference>